<proteinExistence type="predicted"/>
<evidence type="ECO:0000313" key="2">
    <source>
        <dbReference type="Proteomes" id="UP000830395"/>
    </source>
</evidence>
<dbReference type="EMBL" id="CM040975">
    <property type="protein sequence ID" value="MCJ8728759.1"/>
    <property type="molecule type" value="Genomic_DNA"/>
</dbReference>
<name>A0ACC5XZ87_9TELE</name>
<dbReference type="Proteomes" id="UP000830395">
    <property type="component" value="Chromosome 1"/>
</dbReference>
<evidence type="ECO:0000313" key="1">
    <source>
        <dbReference type="EMBL" id="MCJ8728759.1"/>
    </source>
</evidence>
<reference evidence="1" key="1">
    <citation type="submission" date="2020-02" db="EMBL/GenBank/DDBJ databases">
        <title>Genome sequencing of the panga catfish, Pangasius djambal.</title>
        <authorList>
            <person name="Wen M."/>
            <person name="Zahm M."/>
            <person name="Roques C."/>
            <person name="Cabau C."/>
            <person name="Klopp C."/>
            <person name="Donnadieu C."/>
            <person name="Jouanno E."/>
            <person name="Avarre J.-C."/>
            <person name="Campet M."/>
            <person name="Ha T."/>
            <person name="Dugue R."/>
            <person name="Lampietro C."/>
            <person name="Louis A."/>
            <person name="Herpin A."/>
            <person name="Echchiki A."/>
            <person name="Berthelot C."/>
            <person name="Parey E."/>
            <person name="Roest-Crollius H."/>
            <person name="Braasch I."/>
            <person name="Postlethwait J.H."/>
            <person name="Bobe J."/>
            <person name="Montfort J."/>
            <person name="Bouchez O."/>
            <person name="Begum T."/>
            <person name="Schartl M."/>
            <person name="Gustiano R."/>
            <person name="Guiguen Y."/>
        </authorList>
    </citation>
    <scope>NUCLEOTIDE SEQUENCE</scope>
    <source>
        <strain evidence="1">Pdj_M5554</strain>
    </source>
</reference>
<keyword evidence="2" id="KW-1185">Reference proteome</keyword>
<comment type="caution">
    <text evidence="1">The sequence shown here is derived from an EMBL/GenBank/DDBJ whole genome shotgun (WGS) entry which is preliminary data.</text>
</comment>
<accession>A0ACC5XZ87</accession>
<sequence length="1716" mass="192143">MGSLLYLLLCSGYIAQLVSAETFLVTAPGIFHVGVKERVSVQVGEGLLNKPVTCYLEQEVGRVLMSKRETTRITEKGKIGTLDLQILPDKIANLPWANAEPPYLNLVCDVGENKRKTTRVLVSQHRGYIFIQTDQPMYNPTQKVQYRIFTLDHAMQPISEKIHVYIINAEGTTVKKMLVSSNSGIHVKNYPIPDVSQPGVWKIKAHYRGDEKSATIQEFKVQKFVLPSFGVTIMPETDHLLVSAENFKFSIDVSYSYGKKISGGFHCRFGVRGEITNGPNDITFIKGLEKTGPVRNGEAEITLRITDIREKLAPLKLEDAAQDGVRFYIAVTVTDSLSGEVQESEILLPIASQRYKVDLDRTRPHYIPKLPFDVKVVVRTPNGLPAKDVPVKISVSHTIEESRTATTDNEGVAFSVFNPKQQSPQSISVEATVDGFKTTKDVAIATSSSNNFLYISVNNRVLSPGEQLNVKFDVVNGRPNDGYIYYLVLSKGALRMSSSVEIGITATINLFLSPDMIPSFRLVGYYYDTNGEIIADSVWVDVKDVCKGKVVVKEKEQNVKNYYNPAQIVDLNIDVGDQQNAKVALLAVDKAIYALNAQNKLTPKQVFSSMQTYDLGCSYGGGGNTAAVFNDAGLTFISHSQAIRSQMRIGFACESGFRRQRRSIDLQKELAQKETEFPDAVLKKCCRHGLTLLPMKLSCEERKKRINASNECEEVFLKCCNFATQLREKKRQEELRSGHGRTASASDIENFFDNEVQYIRRSFPPSFAFEVISVNGQITNQIILPDSITTWEIQAVSLSPSHGFCVAEPLDVRAFQDLFISLRLPYSVTKNEQMAIVVVIYNYGKTERQLAVHMKQVDGLCSPGASSTDSYINISLDRGSSETVTFSAVPLKEGEIPITIQVYDREFEMGLDAIQKTLLVTNEGVRMEDSESKLINLDGRSEKYLFIDGLFPNGTVPSSDGNIFVKVEGEVFGIAAATPLLTPDNVKKLIKAPHGCAEQTMIRMSPTALAIRYLDSNNQWLELEPETRDKALNFIEQAYDRILTFKKPDGSYGAWTTHPTSNWLTALVVKVLSLVSECQLATAENTEIVSQLEIRKSVNYLIKQQGEDGSFRDPNPVIHREMQGGIGGVEQDASLTAFIAIALKRSLPFLDQETDSVKSSISKATGYLQSRVDKLQRPFSLAITTYCLSSCLEDNKVALSAWDRLKHIGIKEGDCKVWRDDEGMRLLDETKQHLVPSAVALTVETTAYALLTAVELRDFEEAKMAVCFLSSQENYEGGFKSTQDTIIALEALSEYAMQLSPPPLNTITVQFTSPKRTEKESLVLEKRGEKVETDLKRLLGSDINAKFSGIGQAKVKVVKAYYVPDTSSECSQLAINVTVTGKVEYTAQVKETYDYDYSYDDPNERREEEDFPRSAIEWFDARTRRRRDTQQSQNSDNQVVYEVCISHSLEQKLTGMAIADITLLSGFEPKTEDLDLLKDAEVPYISHYEFANGRVLLYFNKIYNGKECIAFEAVQKVPIGLLQPAPATFYDYYEPERRCTVFYAAPNRSKMVSALCSNEVCQCAERACFKEKQPSELSSMKKEARFLHACYQPVADYGFVVTVSSVDDKKSFDFYYTRVIEVLKFNGDVHVAVDKIRVFAKRKHCKSQLKVGQTYLIMGKDGSTTDLKGQMVYLLDSNTWVEQRLPKEKCLASNMKTQCKGFKEFLIKYQVEGCSQ</sequence>
<gene>
    <name evidence="1" type="ORF">PDJAM_G00008080</name>
</gene>
<protein>
    <submittedName>
        <fullName evidence="1">Uncharacterized protein</fullName>
    </submittedName>
</protein>
<organism evidence="1 2">
    <name type="scientific">Pangasius djambal</name>
    <dbReference type="NCBI Taxonomy" id="1691987"/>
    <lineage>
        <taxon>Eukaryota</taxon>
        <taxon>Metazoa</taxon>
        <taxon>Chordata</taxon>
        <taxon>Craniata</taxon>
        <taxon>Vertebrata</taxon>
        <taxon>Euteleostomi</taxon>
        <taxon>Actinopterygii</taxon>
        <taxon>Neopterygii</taxon>
        <taxon>Teleostei</taxon>
        <taxon>Ostariophysi</taxon>
        <taxon>Siluriformes</taxon>
        <taxon>Pangasiidae</taxon>
        <taxon>Pangasius</taxon>
    </lineage>
</organism>